<name>A0ABS5BPK2_9BACT</name>
<dbReference type="Pfam" id="PF13358">
    <property type="entry name" value="DDE_3"/>
    <property type="match status" value="1"/>
</dbReference>
<protein>
    <submittedName>
        <fullName evidence="2">IS630 family transposase</fullName>
    </submittedName>
</protein>
<feature type="domain" description="Tc1-like transposase DDE" evidence="1">
    <location>
        <begin position="91"/>
        <end position="236"/>
    </location>
</feature>
<dbReference type="SUPFAM" id="SSF53098">
    <property type="entry name" value="Ribonuclease H-like"/>
    <property type="match status" value="1"/>
</dbReference>
<keyword evidence="3" id="KW-1185">Reference proteome</keyword>
<organism evidence="2 3">
    <name type="scientific">Gemmata palustris</name>
    <dbReference type="NCBI Taxonomy" id="2822762"/>
    <lineage>
        <taxon>Bacteria</taxon>
        <taxon>Pseudomonadati</taxon>
        <taxon>Planctomycetota</taxon>
        <taxon>Planctomycetia</taxon>
        <taxon>Gemmatales</taxon>
        <taxon>Gemmataceae</taxon>
        <taxon>Gemmata</taxon>
    </lineage>
</organism>
<dbReference type="EMBL" id="JAGKQQ010000001">
    <property type="protein sequence ID" value="MBP3955659.1"/>
    <property type="molecule type" value="Genomic_DNA"/>
</dbReference>
<sequence length="282" mass="32800">MVKIACERPDEVGRSLSHWDCAERARQLITDEVVGSVSPQTVQRILANHKLKPWRKHLWLSPKAPRDAAFRKRVKNICTLYTRKLAPHEAVLCVDEKTSLQPRTRLSPTLAAQPELPVRVEHEYQRKGALNLFAAFDTRTGKVYAHTAERKRQKEFIEFLDQRDREIPASITKVHLVMDNLRMHTGKQVRAWLERHPRFKFHHPPVHCSWMNQVEQWFSILQRKRLAIADFADKAHLAERLHAFAAEWNEQAHPFNWTRKSVTKIMAKCELAKGENPVAIAA</sequence>
<dbReference type="InterPro" id="IPR038717">
    <property type="entry name" value="Tc1-like_DDE_dom"/>
</dbReference>
<dbReference type="InterPro" id="IPR036397">
    <property type="entry name" value="RNaseH_sf"/>
</dbReference>
<dbReference type="InterPro" id="IPR047655">
    <property type="entry name" value="Transpos_IS630-like"/>
</dbReference>
<dbReference type="Proteomes" id="UP000676565">
    <property type="component" value="Unassembled WGS sequence"/>
</dbReference>
<dbReference type="RefSeq" id="WP_210653726.1">
    <property type="nucleotide sequence ID" value="NZ_JAGKQQ010000001.1"/>
</dbReference>
<comment type="caution">
    <text evidence="2">The sequence shown here is derived from an EMBL/GenBank/DDBJ whole genome shotgun (WGS) entry which is preliminary data.</text>
</comment>
<accession>A0ABS5BPK2</accession>
<evidence type="ECO:0000259" key="1">
    <source>
        <dbReference type="Pfam" id="PF13358"/>
    </source>
</evidence>
<dbReference type="InterPro" id="IPR012337">
    <property type="entry name" value="RNaseH-like_sf"/>
</dbReference>
<reference evidence="2 3" key="1">
    <citation type="submission" date="2021-04" db="EMBL/GenBank/DDBJ databases">
        <authorList>
            <person name="Ivanova A."/>
        </authorList>
    </citation>
    <scope>NUCLEOTIDE SEQUENCE [LARGE SCALE GENOMIC DNA]</scope>
    <source>
        <strain evidence="2 3">G18</strain>
    </source>
</reference>
<evidence type="ECO:0000313" key="2">
    <source>
        <dbReference type="EMBL" id="MBP3955659.1"/>
    </source>
</evidence>
<dbReference type="NCBIfam" id="NF033545">
    <property type="entry name" value="transpos_IS630"/>
    <property type="match status" value="1"/>
</dbReference>
<evidence type="ECO:0000313" key="3">
    <source>
        <dbReference type="Proteomes" id="UP000676565"/>
    </source>
</evidence>
<proteinExistence type="predicted"/>
<gene>
    <name evidence="2" type="ORF">J8F10_10240</name>
</gene>
<dbReference type="Gene3D" id="3.30.420.10">
    <property type="entry name" value="Ribonuclease H-like superfamily/Ribonuclease H"/>
    <property type="match status" value="1"/>
</dbReference>